<dbReference type="EMBL" id="BRXU01000014">
    <property type="protein sequence ID" value="GLC55990.1"/>
    <property type="molecule type" value="Genomic_DNA"/>
</dbReference>
<accession>A0A9W6BQ88</accession>
<proteinExistence type="predicted"/>
<keyword evidence="3" id="KW-1185">Reference proteome</keyword>
<reference evidence="2 3" key="1">
    <citation type="journal article" date="2023" name="Commun. Biol.">
        <title>Reorganization of the ancestral sex-determining regions during the evolution of trioecy in Pleodorina starrii.</title>
        <authorList>
            <person name="Takahashi K."/>
            <person name="Suzuki S."/>
            <person name="Kawai-Toyooka H."/>
            <person name="Yamamoto K."/>
            <person name="Hamaji T."/>
            <person name="Ootsuki R."/>
            <person name="Yamaguchi H."/>
            <person name="Kawachi M."/>
            <person name="Higashiyama T."/>
            <person name="Nozaki H."/>
        </authorList>
    </citation>
    <scope>NUCLEOTIDE SEQUENCE [LARGE SCALE GENOMIC DNA]</scope>
    <source>
        <strain evidence="2 3">NIES-4479</strain>
    </source>
</reference>
<evidence type="ECO:0000256" key="1">
    <source>
        <dbReference type="SAM" id="MobiDB-lite"/>
    </source>
</evidence>
<gene>
    <name evidence="2" type="primary">PLESTBF000517</name>
    <name evidence="2" type="ORF">PLESTB_001052500</name>
</gene>
<evidence type="ECO:0000313" key="2">
    <source>
        <dbReference type="EMBL" id="GLC55990.1"/>
    </source>
</evidence>
<dbReference type="AlphaFoldDB" id="A0A9W6BQ88"/>
<comment type="caution">
    <text evidence="2">The sequence shown here is derived from an EMBL/GenBank/DDBJ whole genome shotgun (WGS) entry which is preliminary data.</text>
</comment>
<sequence>MGESNVQIIYKVAIKGGRLPLPPADGSPFIASAPSVRSASSAGSSSSYPSQALVVPAAIRDLMAACFAHQPAERPDTHTAVCVIDTVLMELDRGNLVVEQNGGGGGGGKGGVGGDSKGGVGGDSKGDVGGSSAVGAGSGVAGGADVGKGDAAGNRGTGLSWNGASAGPSNAVGAAAESAEPRRPESSGADAMMAVGNQPQLATPFSNLDFLMD</sequence>
<feature type="region of interest" description="Disordered" evidence="1">
    <location>
        <begin position="99"/>
        <end position="190"/>
    </location>
</feature>
<evidence type="ECO:0008006" key="4">
    <source>
        <dbReference type="Google" id="ProtNLM"/>
    </source>
</evidence>
<protein>
    <recommendedName>
        <fullName evidence="4">Protein kinase domain-containing protein</fullName>
    </recommendedName>
</protein>
<feature type="compositionally biased region" description="Gly residues" evidence="1">
    <location>
        <begin position="101"/>
        <end position="129"/>
    </location>
</feature>
<name>A0A9W6BQ88_9CHLO</name>
<dbReference type="Proteomes" id="UP001165080">
    <property type="component" value="Unassembled WGS sequence"/>
</dbReference>
<feature type="compositionally biased region" description="Gly residues" evidence="1">
    <location>
        <begin position="136"/>
        <end position="146"/>
    </location>
</feature>
<evidence type="ECO:0000313" key="3">
    <source>
        <dbReference type="Proteomes" id="UP001165080"/>
    </source>
</evidence>
<organism evidence="2 3">
    <name type="scientific">Pleodorina starrii</name>
    <dbReference type="NCBI Taxonomy" id="330485"/>
    <lineage>
        <taxon>Eukaryota</taxon>
        <taxon>Viridiplantae</taxon>
        <taxon>Chlorophyta</taxon>
        <taxon>core chlorophytes</taxon>
        <taxon>Chlorophyceae</taxon>
        <taxon>CS clade</taxon>
        <taxon>Chlamydomonadales</taxon>
        <taxon>Volvocaceae</taxon>
        <taxon>Pleodorina</taxon>
    </lineage>
</organism>